<dbReference type="AlphaFoldDB" id="A0A4T0V5R0"/>
<accession>A0A4T0V5R0</accession>
<gene>
    <name evidence="3" type="ORF">E5K04_01380</name>
</gene>
<dbReference type="PANTHER" id="PTHR46268">
    <property type="entry name" value="STRESS RESPONSE PROTEIN NHAX"/>
    <property type="match status" value="1"/>
</dbReference>
<protein>
    <submittedName>
        <fullName evidence="3">Universal stress protein</fullName>
    </submittedName>
</protein>
<dbReference type="RefSeq" id="WP_136551109.1">
    <property type="nucleotide sequence ID" value="NZ_STGJ01000001.1"/>
</dbReference>
<dbReference type="OrthoDB" id="9804721at2"/>
<sequence length="283" mass="30225">MIKRILLTLNNSPSAYEARARAIRLASERGADLTALALVDLERLTHGEAVPAGALAFQEQRNQQWLAEWRTQADELIDACRQQAALSGVNFTGLCVEDDLPAAALAREARSHDLVVSATDAWLGSAGQSEDARQLASYLADAPRPLLLLPGSASEYSRHPDGPILIAYDGSPCAARMLQQLAFMRLWPHSEKRLVVVQKSQQDAEALAAEAAGYLACHGIETVPAAIGSTLPAAEVLLAESAAHGARALAMGAFGSNSWRDRLFGSATRTLLAEADFPLLLAH</sequence>
<dbReference type="CDD" id="cd00293">
    <property type="entry name" value="USP-like"/>
    <property type="match status" value="1"/>
</dbReference>
<evidence type="ECO:0000259" key="2">
    <source>
        <dbReference type="Pfam" id="PF00582"/>
    </source>
</evidence>
<comment type="caution">
    <text evidence="3">The sequence shown here is derived from an EMBL/GenBank/DDBJ whole genome shotgun (WGS) entry which is preliminary data.</text>
</comment>
<comment type="similarity">
    <text evidence="1">Belongs to the universal stress protein A family.</text>
</comment>
<dbReference type="Pfam" id="PF00582">
    <property type="entry name" value="Usp"/>
    <property type="match status" value="2"/>
</dbReference>
<dbReference type="PANTHER" id="PTHR46268:SF15">
    <property type="entry name" value="UNIVERSAL STRESS PROTEIN HP_0031"/>
    <property type="match status" value="1"/>
</dbReference>
<organism evidence="3 4">
    <name type="scientific">Crenobacter intestini</name>
    <dbReference type="NCBI Taxonomy" id="2563443"/>
    <lineage>
        <taxon>Bacteria</taxon>
        <taxon>Pseudomonadati</taxon>
        <taxon>Pseudomonadota</taxon>
        <taxon>Betaproteobacteria</taxon>
        <taxon>Neisseriales</taxon>
        <taxon>Neisseriaceae</taxon>
        <taxon>Crenobacter</taxon>
    </lineage>
</organism>
<feature type="domain" description="UspA" evidence="2">
    <location>
        <begin position="1"/>
        <end position="116"/>
    </location>
</feature>
<evidence type="ECO:0000313" key="3">
    <source>
        <dbReference type="EMBL" id="TIC87098.1"/>
    </source>
</evidence>
<dbReference type="Gene3D" id="3.40.50.12370">
    <property type="match status" value="1"/>
</dbReference>
<keyword evidence="4" id="KW-1185">Reference proteome</keyword>
<evidence type="ECO:0000256" key="1">
    <source>
        <dbReference type="ARBA" id="ARBA00008791"/>
    </source>
</evidence>
<reference evidence="3 4" key="1">
    <citation type="submission" date="2019-04" db="EMBL/GenBank/DDBJ databases">
        <title>Crenobacter sp. nov.</title>
        <authorList>
            <person name="Shi S."/>
        </authorList>
    </citation>
    <scope>NUCLEOTIDE SEQUENCE [LARGE SCALE GENOMIC DNA]</scope>
    <source>
        <strain evidence="3 4">GY 70310</strain>
    </source>
</reference>
<feature type="domain" description="UspA" evidence="2">
    <location>
        <begin position="163"/>
        <end position="282"/>
    </location>
</feature>
<dbReference type="SUPFAM" id="SSF52402">
    <property type="entry name" value="Adenine nucleotide alpha hydrolases-like"/>
    <property type="match status" value="2"/>
</dbReference>
<proteinExistence type="inferred from homology"/>
<dbReference type="EMBL" id="STGJ01000001">
    <property type="protein sequence ID" value="TIC87098.1"/>
    <property type="molecule type" value="Genomic_DNA"/>
</dbReference>
<dbReference type="Proteomes" id="UP000308891">
    <property type="component" value="Unassembled WGS sequence"/>
</dbReference>
<dbReference type="InterPro" id="IPR006016">
    <property type="entry name" value="UspA"/>
</dbReference>
<dbReference type="PRINTS" id="PR01438">
    <property type="entry name" value="UNVRSLSTRESS"/>
</dbReference>
<evidence type="ECO:0000313" key="4">
    <source>
        <dbReference type="Proteomes" id="UP000308891"/>
    </source>
</evidence>
<name>A0A4T0V5R0_9NEIS</name>
<dbReference type="InterPro" id="IPR006015">
    <property type="entry name" value="Universal_stress_UspA"/>
</dbReference>